<keyword evidence="6 12" id="KW-0285">Flavoprotein</keyword>
<feature type="binding site" evidence="12">
    <location>
        <begin position="58"/>
        <end position="59"/>
    </location>
    <ligand>
        <name>FMN</name>
        <dbReference type="ChEBI" id="CHEBI:58210"/>
    </ligand>
</feature>
<feature type="binding site" evidence="12">
    <location>
        <begin position="204"/>
        <end position="205"/>
    </location>
    <ligand>
        <name>substrate</name>
    </ligand>
</feature>
<feature type="binding site" evidence="12">
    <location>
        <position position="58"/>
    </location>
    <ligand>
        <name>substrate</name>
    </ligand>
</feature>
<evidence type="ECO:0000256" key="12">
    <source>
        <dbReference type="HAMAP-Rule" id="MF_00224"/>
    </source>
</evidence>
<dbReference type="PANTHER" id="PTHR48109:SF1">
    <property type="entry name" value="DIHYDROOROTATE DEHYDROGENASE (FUMARATE)"/>
    <property type="match status" value="1"/>
</dbReference>
<dbReference type="InterPro" id="IPR013785">
    <property type="entry name" value="Aldolase_TIM"/>
</dbReference>
<evidence type="ECO:0000256" key="11">
    <source>
        <dbReference type="ARBA" id="ARBA00048996"/>
    </source>
</evidence>
<comment type="cofactor">
    <cofactor evidence="12">
        <name>FMN</name>
        <dbReference type="ChEBI" id="CHEBI:58210"/>
    </cofactor>
    <text evidence="12">Binds 1 FMN per subunit.</text>
</comment>
<keyword evidence="8 12" id="KW-0665">Pyrimidine biosynthesis</keyword>
<comment type="subcellular location">
    <subcellularLocation>
        <location evidence="2 12">Cytoplasm</location>
    </subcellularLocation>
</comment>
<dbReference type="PIRSF" id="PIRSF000164">
    <property type="entry name" value="DHO_oxidase"/>
    <property type="match status" value="1"/>
</dbReference>
<feature type="binding site" evidence="12">
    <location>
        <position position="203"/>
    </location>
    <ligand>
        <name>FMN</name>
        <dbReference type="ChEBI" id="CHEBI:58210"/>
    </ligand>
</feature>
<dbReference type="HAMAP" id="MF_00224">
    <property type="entry name" value="DHO_dh_type1"/>
    <property type="match status" value="1"/>
</dbReference>
<dbReference type="InterPro" id="IPR024920">
    <property type="entry name" value="Dihydroorotate_DH_1"/>
</dbReference>
<evidence type="ECO:0000313" key="14">
    <source>
        <dbReference type="EMBL" id="HIU62782.1"/>
    </source>
</evidence>
<dbReference type="EMBL" id="DVNJ01000017">
    <property type="protein sequence ID" value="HIU62782.1"/>
    <property type="molecule type" value="Genomic_DNA"/>
</dbReference>
<evidence type="ECO:0000256" key="8">
    <source>
        <dbReference type="ARBA" id="ARBA00022975"/>
    </source>
</evidence>
<reference evidence="14" key="1">
    <citation type="submission" date="2020-10" db="EMBL/GenBank/DDBJ databases">
        <authorList>
            <person name="Gilroy R."/>
        </authorList>
    </citation>
    <scope>NUCLEOTIDE SEQUENCE</scope>
    <source>
        <strain evidence="14">9366</strain>
    </source>
</reference>
<feature type="domain" description="Dihydroorotate dehydrogenase catalytic" evidence="13">
    <location>
        <begin position="18"/>
        <end position="296"/>
    </location>
</feature>
<evidence type="ECO:0000256" key="7">
    <source>
        <dbReference type="ARBA" id="ARBA00022643"/>
    </source>
</evidence>
<dbReference type="GO" id="GO:0004589">
    <property type="term" value="F:dihydroorotate dehydrogenase (NAD+) activity"/>
    <property type="evidence" value="ECO:0007669"/>
    <property type="project" value="UniProtKB-EC"/>
</dbReference>
<dbReference type="InterPro" id="IPR049622">
    <property type="entry name" value="Dihydroorotate_DH_I"/>
</dbReference>
<dbReference type="AlphaFoldDB" id="A0A9D1SKB4"/>
<dbReference type="Pfam" id="PF01180">
    <property type="entry name" value="DHO_dh"/>
    <property type="match status" value="1"/>
</dbReference>
<comment type="catalytic activity">
    <reaction evidence="12">
        <text>(S)-dihydroorotate + A = orotate + AH2</text>
        <dbReference type="Rhea" id="RHEA:18073"/>
        <dbReference type="ChEBI" id="CHEBI:13193"/>
        <dbReference type="ChEBI" id="CHEBI:17499"/>
        <dbReference type="ChEBI" id="CHEBI:30839"/>
        <dbReference type="ChEBI" id="CHEBI:30864"/>
    </reaction>
</comment>
<feature type="binding site" evidence="12">
    <location>
        <position position="229"/>
    </location>
    <ligand>
        <name>FMN</name>
        <dbReference type="ChEBI" id="CHEBI:58210"/>
    </ligand>
</feature>
<feature type="binding site" evidence="12">
    <location>
        <position position="139"/>
    </location>
    <ligand>
        <name>FMN</name>
        <dbReference type="ChEBI" id="CHEBI:58210"/>
    </ligand>
</feature>
<dbReference type="PROSITE" id="PS00912">
    <property type="entry name" value="DHODEHASE_2"/>
    <property type="match status" value="1"/>
</dbReference>
<dbReference type="FunFam" id="3.20.20.70:FF:000027">
    <property type="entry name" value="Dihydropyrimidine dehydrogenase [NADP(+)]"/>
    <property type="match status" value="1"/>
</dbReference>
<dbReference type="EC" id="1.3.-.-" evidence="12"/>
<dbReference type="InterPro" id="IPR050074">
    <property type="entry name" value="DHO_dehydrogenase"/>
</dbReference>
<dbReference type="Proteomes" id="UP000824145">
    <property type="component" value="Unassembled WGS sequence"/>
</dbReference>
<dbReference type="GO" id="GO:0006207">
    <property type="term" value="P:'de novo' pyrimidine nucleobase biosynthetic process"/>
    <property type="evidence" value="ECO:0007669"/>
    <property type="project" value="InterPro"/>
</dbReference>
<evidence type="ECO:0000256" key="3">
    <source>
        <dbReference type="ARBA" id="ARBA00004715"/>
    </source>
</evidence>
<accession>A0A9D1SKB4</accession>
<feature type="binding site" evidence="12">
    <location>
        <position position="177"/>
    </location>
    <ligand>
        <name>FMN</name>
        <dbReference type="ChEBI" id="CHEBI:58210"/>
    </ligand>
</feature>
<dbReference type="NCBIfam" id="NF005574">
    <property type="entry name" value="PRK07259.1"/>
    <property type="match status" value="1"/>
</dbReference>
<dbReference type="CDD" id="cd04740">
    <property type="entry name" value="DHOD_1B_like"/>
    <property type="match status" value="1"/>
</dbReference>
<reference evidence="14" key="2">
    <citation type="journal article" date="2021" name="PeerJ">
        <title>Extensive microbial diversity within the chicken gut microbiome revealed by metagenomics and culture.</title>
        <authorList>
            <person name="Gilroy R."/>
            <person name="Ravi A."/>
            <person name="Getino M."/>
            <person name="Pursley I."/>
            <person name="Horton D.L."/>
            <person name="Alikhan N.F."/>
            <person name="Baker D."/>
            <person name="Gharbi K."/>
            <person name="Hall N."/>
            <person name="Watson M."/>
            <person name="Adriaenssens E.M."/>
            <person name="Foster-Nyarko E."/>
            <person name="Jarju S."/>
            <person name="Secka A."/>
            <person name="Antonio M."/>
            <person name="Oren A."/>
            <person name="Chaudhuri R.R."/>
            <person name="La Ragione R."/>
            <person name="Hildebrand F."/>
            <person name="Pallen M.J."/>
        </authorList>
    </citation>
    <scope>NUCLEOTIDE SEQUENCE</scope>
    <source>
        <strain evidence="14">9366</strain>
    </source>
</reference>
<evidence type="ECO:0000259" key="13">
    <source>
        <dbReference type="Pfam" id="PF01180"/>
    </source>
</evidence>
<feature type="binding site" evidence="12">
    <location>
        <position position="34"/>
    </location>
    <ligand>
        <name>FMN</name>
        <dbReference type="ChEBI" id="CHEBI:58210"/>
    </ligand>
</feature>
<comment type="function">
    <text evidence="1">Catalyzes the conversion of dihydroorotate to orotate with NAD(+) as electron acceptor.</text>
</comment>
<comment type="caution">
    <text evidence="14">The sequence shown here is derived from an EMBL/GenBank/DDBJ whole genome shotgun (WGS) entry which is preliminary data.</text>
</comment>
<evidence type="ECO:0000256" key="6">
    <source>
        <dbReference type="ARBA" id="ARBA00022630"/>
    </source>
</evidence>
<dbReference type="PROSITE" id="PS00911">
    <property type="entry name" value="DHODEHASE_1"/>
    <property type="match status" value="1"/>
</dbReference>
<protein>
    <recommendedName>
        <fullName evidence="12">Dihydroorotate dehydrogenase</fullName>
        <shortName evidence="12">DHOD</shortName>
        <shortName evidence="12">DHODase</shortName>
        <shortName evidence="12">DHOdehase</shortName>
        <ecNumber evidence="12">1.3.-.-</ecNumber>
    </recommendedName>
</protein>
<evidence type="ECO:0000256" key="5">
    <source>
        <dbReference type="ARBA" id="ARBA00022490"/>
    </source>
</evidence>
<dbReference type="InterPro" id="IPR005720">
    <property type="entry name" value="Dihydroorotate_DH_cat"/>
</dbReference>
<dbReference type="PANTHER" id="PTHR48109">
    <property type="entry name" value="DIHYDROOROTATE DEHYDROGENASE (QUINONE), MITOCHONDRIAL-RELATED"/>
    <property type="match status" value="1"/>
</dbReference>
<dbReference type="Gene3D" id="3.20.20.70">
    <property type="entry name" value="Aldolase class I"/>
    <property type="match status" value="1"/>
</dbReference>
<sequence length="315" mass="33599">MRGRSRFRSEGGGLVNTSVTIAGVTFKNPVITASGTFGFGKEYAEFYPLSALGGICTKGLTLEERPGNPSPRVAETPSGMLNSVGLQNPGIDYYLAHYDKWLAEQGTAVIANIAGHKLEDYEEMARRINDSSADMVELNISCPNVRSGGMAFGVLPESVRKVTEIVKKACKKPVITKLTPNVSNIAENAKAAEEGGADAISLINTLTGMAVDYKTRRPLLANNTGGLSGPCVKPIALRMVWECFNAVKIPIIGLGGITSYTDVLEFMICGARAVQVGTATLSDPCAAFTIARDLEKYAEETDVDLNDLVGTLRLN</sequence>
<organism evidence="14 15">
    <name type="scientific">Candidatus Caccalectryoclostridium excrementigallinarum</name>
    <dbReference type="NCBI Taxonomy" id="2840710"/>
    <lineage>
        <taxon>Bacteria</taxon>
        <taxon>Bacillati</taxon>
        <taxon>Bacillota</taxon>
        <taxon>Clostridia</taxon>
        <taxon>Christensenellales</taxon>
        <taxon>Christensenellaceae</taxon>
        <taxon>Christensenellaceae incertae sedis</taxon>
        <taxon>Candidatus Caccalectryoclostridium</taxon>
    </lineage>
</organism>
<keyword evidence="7 12" id="KW-0288">FMN</keyword>
<name>A0A9D1SKB4_9FIRM</name>
<proteinExistence type="inferred from homology"/>
<feature type="binding site" evidence="12">
    <location>
        <begin position="277"/>
        <end position="278"/>
    </location>
    <ligand>
        <name>FMN</name>
        <dbReference type="ChEBI" id="CHEBI:58210"/>
    </ligand>
</feature>
<dbReference type="InterPro" id="IPR012135">
    <property type="entry name" value="Dihydroorotate_DH_1_2"/>
</dbReference>
<dbReference type="NCBIfam" id="TIGR01037">
    <property type="entry name" value="pyrD_sub1_fam"/>
    <property type="match status" value="1"/>
</dbReference>
<feature type="binding site" evidence="12">
    <location>
        <position position="139"/>
    </location>
    <ligand>
        <name>substrate</name>
    </ligand>
</feature>
<dbReference type="GO" id="GO:0044205">
    <property type="term" value="P:'de novo' UMP biosynthetic process"/>
    <property type="evidence" value="ECO:0007669"/>
    <property type="project" value="UniProtKB-UniRule"/>
</dbReference>
<dbReference type="SUPFAM" id="SSF51395">
    <property type="entry name" value="FMN-linked oxidoreductases"/>
    <property type="match status" value="1"/>
</dbReference>
<comment type="similarity">
    <text evidence="4 12">Belongs to the dihydroorotate dehydrogenase family. Type 1 subfamily.</text>
</comment>
<evidence type="ECO:0000256" key="1">
    <source>
        <dbReference type="ARBA" id="ARBA00003616"/>
    </source>
</evidence>
<feature type="binding site" evidence="12">
    <location>
        <begin position="255"/>
        <end position="256"/>
    </location>
    <ligand>
        <name>FMN</name>
        <dbReference type="ChEBI" id="CHEBI:58210"/>
    </ligand>
</feature>
<evidence type="ECO:0000313" key="15">
    <source>
        <dbReference type="Proteomes" id="UP000824145"/>
    </source>
</evidence>
<evidence type="ECO:0000256" key="4">
    <source>
        <dbReference type="ARBA" id="ARBA00008008"/>
    </source>
</evidence>
<evidence type="ECO:0000256" key="2">
    <source>
        <dbReference type="ARBA" id="ARBA00004496"/>
    </source>
</evidence>
<evidence type="ECO:0000256" key="9">
    <source>
        <dbReference type="ARBA" id="ARBA00023002"/>
    </source>
</evidence>
<dbReference type="GO" id="GO:0005737">
    <property type="term" value="C:cytoplasm"/>
    <property type="evidence" value="ECO:0007669"/>
    <property type="project" value="UniProtKB-SubCell"/>
</dbReference>
<feature type="binding site" evidence="12">
    <location>
        <begin position="82"/>
        <end position="86"/>
    </location>
    <ligand>
        <name>substrate</name>
    </ligand>
</feature>
<dbReference type="InterPro" id="IPR001295">
    <property type="entry name" value="Dihydroorotate_DH_CS"/>
</dbReference>
<comment type="pathway">
    <text evidence="3">Pyrimidine metabolism; UMP biosynthesis via de novo pathway; orotate from (S)-dihydroorotate (NAD(+) route): step 1/1.</text>
</comment>
<gene>
    <name evidence="12" type="primary">pyrD</name>
    <name evidence="14" type="ORF">IAB07_03320</name>
</gene>
<dbReference type="InterPro" id="IPR033888">
    <property type="entry name" value="DHOD_1B"/>
</dbReference>
<keyword evidence="5 12" id="KW-0963">Cytoplasm</keyword>
<evidence type="ECO:0000256" key="10">
    <source>
        <dbReference type="ARBA" id="ARBA00023027"/>
    </source>
</evidence>
<keyword evidence="9 12" id="KW-0560">Oxidoreductase</keyword>
<feature type="binding site" evidence="12">
    <location>
        <position position="112"/>
    </location>
    <ligand>
        <name>FMN</name>
        <dbReference type="ChEBI" id="CHEBI:58210"/>
    </ligand>
</feature>
<keyword evidence="10" id="KW-0520">NAD</keyword>
<comment type="catalytic activity">
    <reaction evidence="11">
        <text>(S)-dihydroorotate + NAD(+) = orotate + NADH + H(+)</text>
        <dbReference type="Rhea" id="RHEA:13513"/>
        <dbReference type="ChEBI" id="CHEBI:15378"/>
        <dbReference type="ChEBI" id="CHEBI:30839"/>
        <dbReference type="ChEBI" id="CHEBI:30864"/>
        <dbReference type="ChEBI" id="CHEBI:57540"/>
        <dbReference type="ChEBI" id="CHEBI:57945"/>
        <dbReference type="EC" id="1.3.1.14"/>
    </reaction>
</comment>
<feature type="active site" description="Nucleophile" evidence="12">
    <location>
        <position position="142"/>
    </location>
</feature>